<keyword evidence="2" id="KW-1185">Reference proteome</keyword>
<reference evidence="3" key="1">
    <citation type="submission" date="2022-11" db="UniProtKB">
        <authorList>
            <consortium name="WormBaseParasite"/>
        </authorList>
    </citation>
    <scope>IDENTIFICATION</scope>
</reference>
<proteinExistence type="predicted"/>
<feature type="signal peptide" evidence="1">
    <location>
        <begin position="1"/>
        <end position="18"/>
    </location>
</feature>
<protein>
    <submittedName>
        <fullName evidence="3">Secreted protein</fullName>
    </submittedName>
</protein>
<evidence type="ECO:0000256" key="1">
    <source>
        <dbReference type="SAM" id="SignalP"/>
    </source>
</evidence>
<sequence length="152" mass="16706">MFLLIRRSLVLQADMAQGLSNNCCATTSNGCGQLKRQKALVSTYENVNKLEGEWKMNKRGTKRRCRLSSSSTPFLLVVGPQYRKEEEEGRPGSSSFSSTQILHARSNGVYFAAAATAATKTFPPSYFLLLPENERGCTRPKCGCCWTGPAVS</sequence>
<dbReference type="Proteomes" id="UP000887540">
    <property type="component" value="Unplaced"/>
</dbReference>
<evidence type="ECO:0000313" key="2">
    <source>
        <dbReference type="Proteomes" id="UP000887540"/>
    </source>
</evidence>
<feature type="chain" id="PRO_5037984908" evidence="1">
    <location>
        <begin position="19"/>
        <end position="152"/>
    </location>
</feature>
<keyword evidence="1" id="KW-0732">Signal</keyword>
<dbReference type="WBParaSite" id="ACRNAN_scaffold8704.g29223.t1">
    <property type="protein sequence ID" value="ACRNAN_scaffold8704.g29223.t1"/>
    <property type="gene ID" value="ACRNAN_scaffold8704.g29223"/>
</dbReference>
<name>A0A914EM67_9BILA</name>
<accession>A0A914EM67</accession>
<organism evidence="2 3">
    <name type="scientific">Acrobeloides nanus</name>
    <dbReference type="NCBI Taxonomy" id="290746"/>
    <lineage>
        <taxon>Eukaryota</taxon>
        <taxon>Metazoa</taxon>
        <taxon>Ecdysozoa</taxon>
        <taxon>Nematoda</taxon>
        <taxon>Chromadorea</taxon>
        <taxon>Rhabditida</taxon>
        <taxon>Tylenchina</taxon>
        <taxon>Cephalobomorpha</taxon>
        <taxon>Cephaloboidea</taxon>
        <taxon>Cephalobidae</taxon>
        <taxon>Acrobeloides</taxon>
    </lineage>
</organism>
<dbReference type="AlphaFoldDB" id="A0A914EM67"/>
<evidence type="ECO:0000313" key="3">
    <source>
        <dbReference type="WBParaSite" id="ACRNAN_scaffold8704.g29223.t1"/>
    </source>
</evidence>